<gene>
    <name evidence="1" type="ORF">MtrDRAFT_AC150889g3v2</name>
</gene>
<proteinExistence type="predicted"/>
<protein>
    <submittedName>
        <fullName evidence="1">Uncharacterized protein</fullName>
    </submittedName>
</protein>
<reference evidence="1" key="1">
    <citation type="submission" date="2005-04" db="EMBL/GenBank/DDBJ databases">
        <authorList>
            <person name="Town C.D."/>
        </authorList>
    </citation>
    <scope>NUCLEOTIDE SEQUENCE</scope>
</reference>
<dbReference type="EMBL" id="AC150889">
    <property type="protein sequence ID" value="ABD33024.1"/>
    <property type="molecule type" value="Genomic_DNA"/>
</dbReference>
<evidence type="ECO:0000313" key="1">
    <source>
        <dbReference type="EMBL" id="ABD33024.1"/>
    </source>
</evidence>
<dbReference type="AlphaFoldDB" id="Q2HSZ9"/>
<accession>Q2HSZ9</accession>
<reference evidence="1" key="2">
    <citation type="submission" date="2007-03" db="EMBL/GenBank/DDBJ databases">
        <authorList>
            <consortium name="The International Medicago Genome Annotation Group"/>
        </authorList>
    </citation>
    <scope>NUCLEOTIDE SEQUENCE</scope>
</reference>
<organism evidence="1">
    <name type="scientific">Medicago truncatula</name>
    <name type="common">Barrel medic</name>
    <name type="synonym">Medicago tribuloides</name>
    <dbReference type="NCBI Taxonomy" id="3880"/>
    <lineage>
        <taxon>Eukaryota</taxon>
        <taxon>Viridiplantae</taxon>
        <taxon>Streptophyta</taxon>
        <taxon>Embryophyta</taxon>
        <taxon>Tracheophyta</taxon>
        <taxon>Spermatophyta</taxon>
        <taxon>Magnoliopsida</taxon>
        <taxon>eudicotyledons</taxon>
        <taxon>Gunneridae</taxon>
        <taxon>Pentapetalae</taxon>
        <taxon>rosids</taxon>
        <taxon>fabids</taxon>
        <taxon>Fabales</taxon>
        <taxon>Fabaceae</taxon>
        <taxon>Papilionoideae</taxon>
        <taxon>50 kb inversion clade</taxon>
        <taxon>NPAAA clade</taxon>
        <taxon>Hologalegina</taxon>
        <taxon>IRL clade</taxon>
        <taxon>Trifolieae</taxon>
        <taxon>Medicago</taxon>
    </lineage>
</organism>
<name>Q2HSZ9_MEDTR</name>
<sequence>MSRNDSKYFSPTKKGEIPELKEELILNARMRTSFNY</sequence>